<feature type="transmembrane region" description="Helical" evidence="1">
    <location>
        <begin position="98"/>
        <end position="118"/>
    </location>
</feature>
<dbReference type="Proteomes" id="UP000016629">
    <property type="component" value="Chromosome"/>
</dbReference>
<name>A0A806TF12_LIMFE</name>
<organism evidence="2 3">
    <name type="scientific">Limosilactobacillus fermentum 3872</name>
    <dbReference type="NCBI Taxonomy" id="1381124"/>
    <lineage>
        <taxon>Bacteria</taxon>
        <taxon>Bacillati</taxon>
        <taxon>Bacillota</taxon>
        <taxon>Bacilli</taxon>
        <taxon>Lactobacillales</taxon>
        <taxon>Lactobacillaceae</taxon>
        <taxon>Limosilactobacillus</taxon>
    </lineage>
</organism>
<dbReference type="AlphaFoldDB" id="A0A806TF12"/>
<dbReference type="RefSeq" id="WP_021349950.1">
    <property type="nucleotide sequence ID" value="NZ_CP011536.1"/>
</dbReference>
<accession>A0A806TF12</accession>
<feature type="transmembrane region" description="Helical" evidence="1">
    <location>
        <begin position="48"/>
        <end position="67"/>
    </location>
</feature>
<keyword evidence="1" id="KW-1133">Transmembrane helix</keyword>
<protein>
    <submittedName>
        <fullName evidence="2">Uncharacterized protein</fullName>
    </submittedName>
</protein>
<proteinExistence type="predicted"/>
<keyword evidence="1" id="KW-0472">Membrane</keyword>
<gene>
    <name evidence="2" type="ORF">N573_007825</name>
</gene>
<reference evidence="2 3" key="2">
    <citation type="journal article" name="FEMS Microbiol. Lett.">
        <title>Lactobacillus fermentum 3872 genome sequencing reveals plasmid and chromosomal genes potentially involved in a probiotic activity.</title>
        <authorList>
            <person name="Lehri B."/>
            <person name="Seddon A.M."/>
            <person name="Karlyshev A.V."/>
        </authorList>
    </citation>
    <scope>NUCLEOTIDE SEQUENCE [LARGE SCALE GENOMIC DNA]</scope>
    <source>
        <strain evidence="2 3">3872</strain>
    </source>
</reference>
<keyword evidence="1" id="KW-0812">Transmembrane</keyword>
<evidence type="ECO:0000313" key="3">
    <source>
        <dbReference type="Proteomes" id="UP000016629"/>
    </source>
</evidence>
<reference evidence="2 3" key="1">
    <citation type="journal article" date="2013" name="Genome Announc.">
        <title>Draft Genome Sequence of Lactobacillus fermentum Strain 3872.</title>
        <authorList>
            <person name="Karlyshev A.V."/>
            <person name="Raju K."/>
            <person name="Abramov V.M."/>
        </authorList>
    </citation>
    <scope>NUCLEOTIDE SEQUENCE [LARGE SCALE GENOMIC DNA]</scope>
    <source>
        <strain evidence="2 3">3872</strain>
    </source>
</reference>
<dbReference type="EMBL" id="CP011536">
    <property type="protein sequence ID" value="AKM51594.1"/>
    <property type="molecule type" value="Genomic_DNA"/>
</dbReference>
<feature type="transmembrane region" description="Helical" evidence="1">
    <location>
        <begin position="7"/>
        <end position="28"/>
    </location>
</feature>
<sequence length="127" mass="14431">MKRNIFLTLTGLETLVVGVLLSFQRHLIRDDPSDRLVHVFHHMGDIDWAFILIAIGLITTVIGMTNYNRHHAETVMMIVLSAVWCAYFVTFLVQDIHFPGIIGIKTIMTGFVFVQVLVEARYGGDEK</sequence>
<evidence type="ECO:0000256" key="1">
    <source>
        <dbReference type="SAM" id="Phobius"/>
    </source>
</evidence>
<evidence type="ECO:0000313" key="2">
    <source>
        <dbReference type="EMBL" id="AKM51594.1"/>
    </source>
</evidence>
<feature type="transmembrane region" description="Helical" evidence="1">
    <location>
        <begin position="74"/>
        <end position="92"/>
    </location>
</feature>